<organism evidence="5 6">
    <name type="scientific">Genlisea aurea</name>
    <dbReference type="NCBI Taxonomy" id="192259"/>
    <lineage>
        <taxon>Eukaryota</taxon>
        <taxon>Viridiplantae</taxon>
        <taxon>Streptophyta</taxon>
        <taxon>Embryophyta</taxon>
        <taxon>Tracheophyta</taxon>
        <taxon>Spermatophyta</taxon>
        <taxon>Magnoliopsida</taxon>
        <taxon>eudicotyledons</taxon>
        <taxon>Gunneridae</taxon>
        <taxon>Pentapetalae</taxon>
        <taxon>asterids</taxon>
        <taxon>lamiids</taxon>
        <taxon>Lamiales</taxon>
        <taxon>Lentibulariaceae</taxon>
        <taxon>Genlisea</taxon>
    </lineage>
</organism>
<feature type="compositionally biased region" description="Acidic residues" evidence="3">
    <location>
        <begin position="17"/>
        <end position="32"/>
    </location>
</feature>
<dbReference type="Proteomes" id="UP000015453">
    <property type="component" value="Unassembled WGS sequence"/>
</dbReference>
<comment type="caution">
    <text evidence="5">The sequence shown here is derived from an EMBL/GenBank/DDBJ whole genome shotgun (WGS) entry which is preliminary data.</text>
</comment>
<protein>
    <recommendedName>
        <fullName evidence="4">TAFII-230 TBP-binding domain-containing protein</fullName>
    </recommendedName>
</protein>
<evidence type="ECO:0000256" key="2">
    <source>
        <dbReference type="ARBA" id="ARBA00023163"/>
    </source>
</evidence>
<evidence type="ECO:0000259" key="4">
    <source>
        <dbReference type="Pfam" id="PF09247"/>
    </source>
</evidence>
<evidence type="ECO:0000256" key="1">
    <source>
        <dbReference type="ARBA" id="ARBA00023015"/>
    </source>
</evidence>
<dbReference type="GO" id="GO:0051123">
    <property type="term" value="P:RNA polymerase II preinitiation complex assembly"/>
    <property type="evidence" value="ECO:0007669"/>
    <property type="project" value="TreeGrafter"/>
</dbReference>
<dbReference type="GO" id="GO:0017025">
    <property type="term" value="F:TBP-class protein binding"/>
    <property type="evidence" value="ECO:0007669"/>
    <property type="project" value="InterPro"/>
</dbReference>
<dbReference type="AlphaFoldDB" id="S8DGL6"/>
<dbReference type="EMBL" id="AUSU01006509">
    <property type="protein sequence ID" value="EPS61923.1"/>
    <property type="molecule type" value="Genomic_DNA"/>
</dbReference>
<dbReference type="InterPro" id="IPR040240">
    <property type="entry name" value="TAF1"/>
</dbReference>
<dbReference type="GO" id="GO:0016251">
    <property type="term" value="F:RNA polymerase II general transcription initiation factor activity"/>
    <property type="evidence" value="ECO:0007669"/>
    <property type="project" value="InterPro"/>
</dbReference>
<dbReference type="SUPFAM" id="SSF47055">
    <property type="entry name" value="TAF(II)230 TBP-binding fragment"/>
    <property type="match status" value="1"/>
</dbReference>
<keyword evidence="6" id="KW-1185">Reference proteome</keyword>
<dbReference type="Gene3D" id="1.10.1100.10">
    <property type="entry name" value="TAFII-230 TBP-binding domain"/>
    <property type="match status" value="1"/>
</dbReference>
<dbReference type="PANTHER" id="PTHR13900">
    <property type="entry name" value="TRANSCRIPTION INITIATION FACTOR TFIID"/>
    <property type="match status" value="1"/>
</dbReference>
<dbReference type="InterPro" id="IPR036741">
    <property type="entry name" value="TAFII-230_TBP-bd_sf"/>
</dbReference>
<dbReference type="Pfam" id="PF09247">
    <property type="entry name" value="TBP-binding"/>
    <property type="match status" value="1"/>
</dbReference>
<keyword evidence="1" id="KW-0805">Transcription regulation</keyword>
<accession>S8DGL6</accession>
<evidence type="ECO:0000313" key="5">
    <source>
        <dbReference type="EMBL" id="EPS61923.1"/>
    </source>
</evidence>
<evidence type="ECO:0000313" key="6">
    <source>
        <dbReference type="Proteomes" id="UP000015453"/>
    </source>
</evidence>
<feature type="region of interest" description="Disordered" evidence="3">
    <location>
        <begin position="1"/>
        <end position="32"/>
    </location>
</feature>
<dbReference type="GO" id="GO:0005669">
    <property type="term" value="C:transcription factor TFIID complex"/>
    <property type="evidence" value="ECO:0007669"/>
    <property type="project" value="InterPro"/>
</dbReference>
<keyword evidence="2" id="KW-0804">Transcription</keyword>
<dbReference type="OrthoDB" id="5752at2759"/>
<feature type="domain" description="TAFII-230 TBP-binding" evidence="4">
    <location>
        <begin position="26"/>
        <end position="74"/>
    </location>
</feature>
<gene>
    <name evidence="5" type="ORF">M569_12870</name>
</gene>
<sequence length="188" mass="20684">MGQALCRPGGDAASEPLDAEEDVGTDDDEEYEEAGGNRLLGFMFGNVDDSGDLDVDYLDEDAKEHLAALADKLGSSLKDIDLSIKSVPAQFEATDQDYDTKAENAVDYEDIDEEYDGPEVENPTEEDLLVPKKDFFLREVPVTSFEKTSMFDDDNYDYEDDDSEKQVVSDGGYVEAQTLSPAGLTSFL</sequence>
<dbReference type="InterPro" id="IPR009067">
    <property type="entry name" value="TAF_II_230-bd"/>
</dbReference>
<reference evidence="5 6" key="1">
    <citation type="journal article" date="2013" name="BMC Genomics">
        <title>The miniature genome of a carnivorous plant Genlisea aurea contains a low number of genes and short non-coding sequences.</title>
        <authorList>
            <person name="Leushkin E.V."/>
            <person name="Sutormin R.A."/>
            <person name="Nabieva E.R."/>
            <person name="Penin A.A."/>
            <person name="Kondrashov A.S."/>
            <person name="Logacheva M.D."/>
        </authorList>
    </citation>
    <scope>NUCLEOTIDE SEQUENCE [LARGE SCALE GENOMIC DNA]</scope>
</reference>
<name>S8DGL6_9LAMI</name>
<evidence type="ECO:0000256" key="3">
    <source>
        <dbReference type="SAM" id="MobiDB-lite"/>
    </source>
</evidence>
<proteinExistence type="predicted"/>
<dbReference type="PANTHER" id="PTHR13900:SF0">
    <property type="entry name" value="TRANSCRIPTION INITIATION FACTOR TFIID SUBUNIT 1"/>
    <property type="match status" value="1"/>
</dbReference>
<dbReference type="GO" id="GO:0004402">
    <property type="term" value="F:histone acetyltransferase activity"/>
    <property type="evidence" value="ECO:0007669"/>
    <property type="project" value="InterPro"/>
</dbReference>